<dbReference type="InterPro" id="IPR001544">
    <property type="entry name" value="Aminotrans_IV"/>
</dbReference>
<dbReference type="NCBIfam" id="TIGR01123">
    <property type="entry name" value="ilvE_II"/>
    <property type="match status" value="1"/>
</dbReference>
<dbReference type="RefSeq" id="XP_031781638.1">
    <property type="nucleotide sequence ID" value="XM_031925778.2"/>
</dbReference>
<dbReference type="Pfam" id="PF01063">
    <property type="entry name" value="Aminotran_4"/>
    <property type="match status" value="1"/>
</dbReference>
<dbReference type="NCBIfam" id="NF009897">
    <property type="entry name" value="PRK13357.1"/>
    <property type="match status" value="1"/>
</dbReference>
<dbReference type="EnsemblMetazoa" id="XM_031925778">
    <property type="protein sequence ID" value="XP_031781638"/>
    <property type="gene ID" value="LOC100117605"/>
</dbReference>
<comment type="cofactor">
    <cofactor evidence="1 8">
        <name>pyridoxal 5'-phosphate</name>
        <dbReference type="ChEBI" id="CHEBI:597326"/>
    </cofactor>
</comment>
<name>A0A7M7Q4Q1_NASVI</name>
<dbReference type="GO" id="GO:0005739">
    <property type="term" value="C:mitochondrion"/>
    <property type="evidence" value="ECO:0007669"/>
    <property type="project" value="TreeGrafter"/>
</dbReference>
<comment type="catalytic activity">
    <reaction evidence="9">
        <text>L-isoleucine + 2-oxoglutarate = (S)-3-methyl-2-oxopentanoate + L-glutamate</text>
        <dbReference type="Rhea" id="RHEA:24801"/>
        <dbReference type="ChEBI" id="CHEBI:16810"/>
        <dbReference type="ChEBI" id="CHEBI:29985"/>
        <dbReference type="ChEBI" id="CHEBI:35146"/>
        <dbReference type="ChEBI" id="CHEBI:58045"/>
        <dbReference type="EC" id="2.6.1.42"/>
    </reaction>
</comment>
<comment type="catalytic activity">
    <reaction evidence="9">
        <text>L-leucine + 2-oxoglutarate = 4-methyl-2-oxopentanoate + L-glutamate</text>
        <dbReference type="Rhea" id="RHEA:18321"/>
        <dbReference type="ChEBI" id="CHEBI:16810"/>
        <dbReference type="ChEBI" id="CHEBI:17865"/>
        <dbReference type="ChEBI" id="CHEBI:29985"/>
        <dbReference type="ChEBI" id="CHEBI:57427"/>
        <dbReference type="EC" id="2.6.1.42"/>
    </reaction>
</comment>
<dbReference type="InterPro" id="IPR036038">
    <property type="entry name" value="Aminotransferase-like"/>
</dbReference>
<organism evidence="11 12">
    <name type="scientific">Nasonia vitripennis</name>
    <name type="common">Parasitic wasp</name>
    <dbReference type="NCBI Taxonomy" id="7425"/>
    <lineage>
        <taxon>Eukaryota</taxon>
        <taxon>Metazoa</taxon>
        <taxon>Ecdysozoa</taxon>
        <taxon>Arthropoda</taxon>
        <taxon>Hexapoda</taxon>
        <taxon>Insecta</taxon>
        <taxon>Pterygota</taxon>
        <taxon>Neoptera</taxon>
        <taxon>Endopterygota</taxon>
        <taxon>Hymenoptera</taxon>
        <taxon>Apocrita</taxon>
        <taxon>Proctotrupomorpha</taxon>
        <taxon>Chalcidoidea</taxon>
        <taxon>Pteromalidae</taxon>
        <taxon>Pteromalinae</taxon>
        <taxon>Nasonia</taxon>
    </lineage>
</organism>
<dbReference type="FunFam" id="3.20.10.10:FF:000004">
    <property type="entry name" value="Branched-chain-amino-acid aminotransferase"/>
    <property type="match status" value="1"/>
</dbReference>
<evidence type="ECO:0000256" key="1">
    <source>
        <dbReference type="ARBA" id="ARBA00001933"/>
    </source>
</evidence>
<keyword evidence="5 9" id="KW-0808">Transferase</keyword>
<dbReference type="EC" id="2.6.1.42" evidence="9"/>
<dbReference type="SUPFAM" id="SSF56752">
    <property type="entry name" value="D-aminoacid aminotransferase-like PLP-dependent enzymes"/>
    <property type="match status" value="1"/>
</dbReference>
<dbReference type="AlphaFoldDB" id="A0A7M7Q4Q1"/>
<dbReference type="InterPro" id="IPR043131">
    <property type="entry name" value="BCAT-like_N"/>
</dbReference>
<keyword evidence="6 8" id="KW-0663">Pyridoxal phosphate</keyword>
<evidence type="ECO:0000256" key="6">
    <source>
        <dbReference type="ARBA" id="ARBA00022898"/>
    </source>
</evidence>
<dbReference type="PROSITE" id="PS00770">
    <property type="entry name" value="AA_TRANSFER_CLASS_4"/>
    <property type="match status" value="1"/>
</dbReference>
<dbReference type="FunFam" id="3.30.470.10:FF:000002">
    <property type="entry name" value="Branched-chain-amino-acid aminotransferase"/>
    <property type="match status" value="1"/>
</dbReference>
<dbReference type="InterPro" id="IPR043132">
    <property type="entry name" value="BCAT-like_C"/>
</dbReference>
<dbReference type="GO" id="GO:0009098">
    <property type="term" value="P:L-leucine biosynthetic process"/>
    <property type="evidence" value="ECO:0007669"/>
    <property type="project" value="TreeGrafter"/>
</dbReference>
<evidence type="ECO:0000256" key="2">
    <source>
        <dbReference type="ARBA" id="ARBA00009320"/>
    </source>
</evidence>
<evidence type="ECO:0000256" key="8">
    <source>
        <dbReference type="RuleBase" id="RU004516"/>
    </source>
</evidence>
<evidence type="ECO:0000256" key="9">
    <source>
        <dbReference type="RuleBase" id="RU004517"/>
    </source>
</evidence>
<evidence type="ECO:0000313" key="12">
    <source>
        <dbReference type="Proteomes" id="UP000002358"/>
    </source>
</evidence>
<dbReference type="InterPro" id="IPR033939">
    <property type="entry name" value="BCAT_family"/>
</dbReference>
<dbReference type="Gene3D" id="3.20.10.10">
    <property type="entry name" value="D-amino Acid Aminotransferase, subunit A, domain 2"/>
    <property type="match status" value="1"/>
</dbReference>
<evidence type="ECO:0000256" key="5">
    <source>
        <dbReference type="ARBA" id="ARBA00022679"/>
    </source>
</evidence>
<dbReference type="SMR" id="A0A7M7Q4Q1"/>
<evidence type="ECO:0000256" key="4">
    <source>
        <dbReference type="ARBA" id="ARBA00022605"/>
    </source>
</evidence>
<comment type="catalytic activity">
    <reaction evidence="9">
        <text>L-valine + 2-oxoglutarate = 3-methyl-2-oxobutanoate + L-glutamate</text>
        <dbReference type="Rhea" id="RHEA:24813"/>
        <dbReference type="ChEBI" id="CHEBI:11851"/>
        <dbReference type="ChEBI" id="CHEBI:16810"/>
        <dbReference type="ChEBI" id="CHEBI:29985"/>
        <dbReference type="ChEBI" id="CHEBI:57762"/>
        <dbReference type="EC" id="2.6.1.42"/>
    </reaction>
</comment>
<feature type="region of interest" description="Disordered" evidence="10">
    <location>
        <begin position="168"/>
        <end position="191"/>
    </location>
</feature>
<keyword evidence="12" id="KW-1185">Reference proteome</keyword>
<evidence type="ECO:0000313" key="11">
    <source>
        <dbReference type="EnsemblMetazoa" id="XP_031781638"/>
    </source>
</evidence>
<dbReference type="GO" id="GO:0004084">
    <property type="term" value="F:branched-chain-amino-acid transaminase activity"/>
    <property type="evidence" value="ECO:0007669"/>
    <property type="project" value="UniProtKB-EC"/>
</dbReference>
<sequence length="755" mass="85446">MGPRINKLDISRCRSRSRSHTRRISLEVARRSRSLSQQRSKYTEGVLDYLKDANKTFSRNYRNPEEKLVNVLPIFEPQSVDTWIGKVEELRIVNGWNEDTTLFLAASRLQGKAKDWYESGGKRTTSWTEWKEKLRQATKSLEVEDRIDEAEESKENVLEENNKGRAIHKEEKGRSSHTPLRPINNQQLSSTKTPKLPRVQLSIGLKTKKVDDPRFREVQVNGRQLLGLIDLASDVVTIRRREAVNLDIPIRSVSEKRVDLLGYDGSIVRLLGICEIGLQVDLAKEATVQAYVVPNEAQESPIVVGSVYLDRPGVTVLRMNGLVRVLDSTALEIKGLEEEMKNKPVALKERSANGKILSFGGLLNQLQPNVRWSSSLKIRDKEAVQPERTFKYSDMSVRLAAPHQLQIKPNVSDLAFGKYFTDHMLKVFYYEALGGWQMPEITPFENLVLHPAAKVLHYAIELFEGMKAYRGVDGKIRVFRPDMNMDRMNASAVRSGLPTFNGMELIKCINRLISIDQEWVPHSEASSLYIRPTLIGIDPTLGVATSDSAMLYVILSPVGSYFKSKESLRGVSLLADPRYTRAWPGGCGDRKMGSNYAPTIHVQKEATEKGLQQVLWLYGDDHQLTEAGTMNIFLFCINDQGEKELITPPLSGLILPGITRNSILAMTKEWNQFKVTERTITMTEVRHLLSENRCLELFGAGTACIVSPVSYIEYMGQGLHIPTLDHAEPVHRLIHKQLTEIQYGYVDHPWAMPIE</sequence>
<keyword evidence="7 9" id="KW-0100">Branched-chain amino acid biosynthesis</keyword>
<dbReference type="Proteomes" id="UP000002358">
    <property type="component" value="Unassembled WGS sequence"/>
</dbReference>
<dbReference type="InParanoid" id="A0A7M7Q4Q1"/>
<reference evidence="11" key="1">
    <citation type="submission" date="2021-01" db="UniProtKB">
        <authorList>
            <consortium name="EnsemblMetazoa"/>
        </authorList>
    </citation>
    <scope>IDENTIFICATION</scope>
</reference>
<proteinExistence type="inferred from homology"/>
<dbReference type="OrthoDB" id="1732691at2759"/>
<evidence type="ECO:0000256" key="7">
    <source>
        <dbReference type="ARBA" id="ARBA00023304"/>
    </source>
</evidence>
<dbReference type="CTD" id="32297"/>
<dbReference type="CDD" id="cd01557">
    <property type="entry name" value="BCAT_beta_family"/>
    <property type="match status" value="1"/>
</dbReference>
<dbReference type="GeneID" id="100117605"/>
<evidence type="ECO:0000256" key="3">
    <source>
        <dbReference type="ARBA" id="ARBA00022576"/>
    </source>
</evidence>
<protein>
    <recommendedName>
        <fullName evidence="9">Branched-chain-amino-acid aminotransferase</fullName>
        <ecNumber evidence="9">2.6.1.42</ecNumber>
    </recommendedName>
</protein>
<dbReference type="PANTHER" id="PTHR11825">
    <property type="entry name" value="SUBGROUP IIII AMINOTRANSFERASE"/>
    <property type="match status" value="1"/>
</dbReference>
<dbReference type="InterPro" id="IPR005786">
    <property type="entry name" value="B_amino_transII"/>
</dbReference>
<comment type="similarity">
    <text evidence="2 9">Belongs to the class-IV pyridoxal-phosphate-dependent aminotransferase family.</text>
</comment>
<evidence type="ECO:0000256" key="10">
    <source>
        <dbReference type="SAM" id="MobiDB-lite"/>
    </source>
</evidence>
<keyword evidence="3 9" id="KW-0032">Aminotransferase</keyword>
<dbReference type="PANTHER" id="PTHR11825:SF44">
    <property type="entry name" value="BRANCHED-CHAIN-AMINO-ACID AMINOTRANSFERASE"/>
    <property type="match status" value="1"/>
</dbReference>
<dbReference type="GO" id="GO:0009099">
    <property type="term" value="P:L-valine biosynthetic process"/>
    <property type="evidence" value="ECO:0007669"/>
    <property type="project" value="TreeGrafter"/>
</dbReference>
<dbReference type="Gene3D" id="3.30.470.10">
    <property type="match status" value="1"/>
</dbReference>
<keyword evidence="4 9" id="KW-0028">Amino-acid biosynthesis</keyword>
<accession>A0A7M7Q4Q1</accession>
<dbReference type="InterPro" id="IPR018300">
    <property type="entry name" value="Aminotrans_IV_CS"/>
</dbReference>